<name>A0ABP0MAV1_9DINO</name>
<sequence>MAQFILKVSHDGDVRRKTFDAAEDVSFQAVQAFIGHSYNLHDFVPKYQDEEGDWCTLTDATLPDAMGLVKDKKLLRLEVCGGATVIPRSQSLSSWEMLDFSQEAEEMETTRAGQVAHDVAGESAQETGSEIEDSTEVSDDCEEEIRSLLPVDVPSAAETVAEDGNSDCVWVSQAPAEEDHAMDIAVDQEMVTIDDVQSPHSVELAEDTSGASEGPSREKAPEELSSVEKIELILAAFDQNGDGRLNFQESNDLQTFASGELIPFEVYKMICDDLRVDAGFGVGAHEMALLYERFGTLERDFQAALRKFNFDPPPVSSSAPFDGGPCQSRLSPWIALPLLPICPVAAGALALGATLWNRGSPSGVPRPGL</sequence>
<reference evidence="5 6" key="1">
    <citation type="submission" date="2024-02" db="EMBL/GenBank/DDBJ databases">
        <authorList>
            <person name="Chen Y."/>
            <person name="Shah S."/>
            <person name="Dougan E. K."/>
            <person name="Thang M."/>
            <person name="Chan C."/>
        </authorList>
    </citation>
    <scope>NUCLEOTIDE SEQUENCE [LARGE SCALE GENOMIC DNA]</scope>
</reference>
<feature type="region of interest" description="Disordered" evidence="1">
    <location>
        <begin position="198"/>
        <end position="223"/>
    </location>
</feature>
<proteinExistence type="predicted"/>
<dbReference type="EMBL" id="CAXAMM010020746">
    <property type="protein sequence ID" value="CAK9048512.1"/>
    <property type="molecule type" value="Genomic_DNA"/>
</dbReference>
<dbReference type="Gene3D" id="3.10.20.90">
    <property type="entry name" value="Phosphatidylinositol 3-kinase Catalytic Subunit, Chain A, domain 1"/>
    <property type="match status" value="1"/>
</dbReference>
<evidence type="ECO:0008006" key="7">
    <source>
        <dbReference type="Google" id="ProtNLM"/>
    </source>
</evidence>
<dbReference type="SUPFAM" id="SSF54277">
    <property type="entry name" value="CAD &amp; PB1 domains"/>
    <property type="match status" value="1"/>
</dbReference>
<accession>A0ABP0MAV1</accession>
<organism evidence="5 6">
    <name type="scientific">Durusdinium trenchii</name>
    <dbReference type="NCBI Taxonomy" id="1381693"/>
    <lineage>
        <taxon>Eukaryota</taxon>
        <taxon>Sar</taxon>
        <taxon>Alveolata</taxon>
        <taxon>Dinophyceae</taxon>
        <taxon>Suessiales</taxon>
        <taxon>Symbiodiniaceae</taxon>
        <taxon>Durusdinium</taxon>
    </lineage>
</organism>
<dbReference type="InterPro" id="IPR002048">
    <property type="entry name" value="EF_hand_dom"/>
</dbReference>
<keyword evidence="6" id="KW-1185">Reference proteome</keyword>
<dbReference type="PROSITE" id="PS51745">
    <property type="entry name" value="PB1"/>
    <property type="match status" value="1"/>
</dbReference>
<dbReference type="Proteomes" id="UP001642464">
    <property type="component" value="Unassembled WGS sequence"/>
</dbReference>
<feature type="domain" description="EF-hand" evidence="2">
    <location>
        <begin position="225"/>
        <end position="260"/>
    </location>
</feature>
<evidence type="ECO:0000313" key="6">
    <source>
        <dbReference type="Proteomes" id="UP001642464"/>
    </source>
</evidence>
<dbReference type="PROSITE" id="PS50222">
    <property type="entry name" value="EF_HAND_2"/>
    <property type="match status" value="1"/>
</dbReference>
<dbReference type="InterPro" id="IPR000270">
    <property type="entry name" value="PB1_dom"/>
</dbReference>
<dbReference type="InterPro" id="IPR053793">
    <property type="entry name" value="PB1-like"/>
</dbReference>
<protein>
    <recommendedName>
        <fullName evidence="7">Calmodulin</fullName>
    </recommendedName>
</protein>
<comment type="caution">
    <text evidence="5">The sequence shown here is derived from an EMBL/GenBank/DDBJ whole genome shotgun (WGS) entry which is preliminary data.</text>
</comment>
<evidence type="ECO:0000313" key="5">
    <source>
        <dbReference type="EMBL" id="CAK9048629.1"/>
    </source>
</evidence>
<dbReference type="CDD" id="cd05992">
    <property type="entry name" value="PB1"/>
    <property type="match status" value="1"/>
</dbReference>
<evidence type="ECO:0000256" key="1">
    <source>
        <dbReference type="SAM" id="MobiDB-lite"/>
    </source>
</evidence>
<feature type="domain" description="PB1" evidence="3">
    <location>
        <begin position="3"/>
        <end position="82"/>
    </location>
</feature>
<evidence type="ECO:0000259" key="3">
    <source>
        <dbReference type="PROSITE" id="PS51745"/>
    </source>
</evidence>
<evidence type="ECO:0000259" key="2">
    <source>
        <dbReference type="PROSITE" id="PS50222"/>
    </source>
</evidence>
<gene>
    <name evidence="4" type="ORF">SCF082_LOCUS27006</name>
    <name evidence="5" type="ORF">SCF082_LOCUS27078</name>
</gene>
<dbReference type="EMBL" id="CAXAMM010020780">
    <property type="protein sequence ID" value="CAK9048629.1"/>
    <property type="molecule type" value="Genomic_DNA"/>
</dbReference>
<evidence type="ECO:0000313" key="4">
    <source>
        <dbReference type="EMBL" id="CAK9048512.1"/>
    </source>
</evidence>
<dbReference type="Pfam" id="PF00564">
    <property type="entry name" value="PB1"/>
    <property type="match status" value="1"/>
</dbReference>